<feature type="region of interest" description="Disordered" evidence="3">
    <location>
        <begin position="233"/>
        <end position="265"/>
    </location>
</feature>
<feature type="coiled-coil region" evidence="2">
    <location>
        <begin position="767"/>
        <end position="794"/>
    </location>
</feature>
<feature type="region of interest" description="Disordered" evidence="3">
    <location>
        <begin position="339"/>
        <end position="366"/>
    </location>
</feature>
<keyword evidence="5" id="KW-1185">Reference proteome</keyword>
<dbReference type="OrthoDB" id="185175at2759"/>
<evidence type="ECO:0000256" key="2">
    <source>
        <dbReference type="SAM" id="Coils"/>
    </source>
</evidence>
<protein>
    <submittedName>
        <fullName evidence="6">Protein FAM13A-like</fullName>
    </submittedName>
</protein>
<reference evidence="6" key="1">
    <citation type="submission" date="2025-08" db="UniProtKB">
        <authorList>
            <consortium name="RefSeq"/>
        </authorList>
    </citation>
    <scope>IDENTIFICATION</scope>
</reference>
<dbReference type="InterPro" id="IPR059029">
    <property type="entry name" value="FAM13A_dom"/>
</dbReference>
<feature type="compositionally biased region" description="Basic and acidic residues" evidence="3">
    <location>
        <begin position="235"/>
        <end position="249"/>
    </location>
</feature>
<keyword evidence="2" id="KW-0175">Coiled coil</keyword>
<evidence type="ECO:0000313" key="6">
    <source>
        <dbReference type="RefSeq" id="XP_030643300.1"/>
    </source>
</evidence>
<dbReference type="InterPro" id="IPR000198">
    <property type="entry name" value="RhoGAP_dom"/>
</dbReference>
<comment type="similarity">
    <text evidence="1">Belongs to the FAM13 family.</text>
</comment>
<dbReference type="PANTHER" id="PTHR15904">
    <property type="entry name" value="FAM13"/>
    <property type="match status" value="1"/>
</dbReference>
<feature type="region of interest" description="Disordered" evidence="3">
    <location>
        <begin position="599"/>
        <end position="626"/>
    </location>
</feature>
<proteinExistence type="inferred from homology"/>
<dbReference type="InterPro" id="IPR039102">
    <property type="entry name" value="FAM13"/>
</dbReference>
<dbReference type="Gene3D" id="1.10.555.10">
    <property type="entry name" value="Rho GTPase activation protein"/>
    <property type="match status" value="1"/>
</dbReference>
<dbReference type="InterPro" id="IPR008936">
    <property type="entry name" value="Rho_GTPase_activation_prot"/>
</dbReference>
<dbReference type="PANTHER" id="PTHR15904:SF19">
    <property type="entry name" value="PROTEIN FAM13C"/>
    <property type="match status" value="1"/>
</dbReference>
<dbReference type="Pfam" id="PF26116">
    <property type="entry name" value="FAM13A"/>
    <property type="match status" value="1"/>
</dbReference>
<dbReference type="SMART" id="SM00324">
    <property type="entry name" value="RhoGAP"/>
    <property type="match status" value="1"/>
</dbReference>
<dbReference type="InParanoid" id="A0A6J2WCW3"/>
<feature type="compositionally biased region" description="Low complexity" evidence="3">
    <location>
        <begin position="434"/>
        <end position="443"/>
    </location>
</feature>
<feature type="region of interest" description="Disordered" evidence="3">
    <location>
        <begin position="406"/>
        <end position="508"/>
    </location>
</feature>
<feature type="domain" description="Rho-GAP" evidence="4">
    <location>
        <begin position="40"/>
        <end position="230"/>
    </location>
</feature>
<evidence type="ECO:0000313" key="5">
    <source>
        <dbReference type="Proteomes" id="UP000504632"/>
    </source>
</evidence>
<dbReference type="GO" id="GO:0007165">
    <property type="term" value="P:signal transduction"/>
    <property type="evidence" value="ECO:0007669"/>
    <property type="project" value="InterPro"/>
</dbReference>
<feature type="compositionally biased region" description="Polar residues" evidence="3">
    <location>
        <begin position="489"/>
        <end position="499"/>
    </location>
</feature>
<organism evidence="5 6">
    <name type="scientific">Chanos chanos</name>
    <name type="common">Milkfish</name>
    <name type="synonym">Mugil chanos</name>
    <dbReference type="NCBI Taxonomy" id="29144"/>
    <lineage>
        <taxon>Eukaryota</taxon>
        <taxon>Metazoa</taxon>
        <taxon>Chordata</taxon>
        <taxon>Craniata</taxon>
        <taxon>Vertebrata</taxon>
        <taxon>Euteleostomi</taxon>
        <taxon>Actinopterygii</taxon>
        <taxon>Neopterygii</taxon>
        <taxon>Teleostei</taxon>
        <taxon>Ostariophysi</taxon>
        <taxon>Gonorynchiformes</taxon>
        <taxon>Chanidae</taxon>
        <taxon>Chanos</taxon>
    </lineage>
</organism>
<dbReference type="Pfam" id="PF00620">
    <property type="entry name" value="RhoGAP"/>
    <property type="match status" value="1"/>
</dbReference>
<dbReference type="PROSITE" id="PS50238">
    <property type="entry name" value="RHOGAP"/>
    <property type="match status" value="1"/>
</dbReference>
<name>A0A6J2WCW3_CHACN</name>
<dbReference type="Proteomes" id="UP000504632">
    <property type="component" value="Chromosome 10"/>
</dbReference>
<evidence type="ECO:0000256" key="1">
    <source>
        <dbReference type="ARBA" id="ARBA00007549"/>
    </source>
</evidence>
<feature type="region of interest" description="Disordered" evidence="3">
    <location>
        <begin position="294"/>
        <end position="314"/>
    </location>
</feature>
<gene>
    <name evidence="6" type="primary">LOC115823393</name>
</gene>
<dbReference type="RefSeq" id="XP_030643300.1">
    <property type="nucleotide sequence ID" value="XM_030787440.1"/>
</dbReference>
<evidence type="ECO:0000256" key="3">
    <source>
        <dbReference type="SAM" id="MobiDB-lite"/>
    </source>
</evidence>
<evidence type="ECO:0000259" key="4">
    <source>
        <dbReference type="PROSITE" id="PS50238"/>
    </source>
</evidence>
<dbReference type="GeneID" id="115823393"/>
<dbReference type="AlphaFoldDB" id="A0A6J2WCW3"/>
<feature type="compositionally biased region" description="Basic and acidic residues" evidence="3">
    <location>
        <begin position="339"/>
        <end position="357"/>
    </location>
</feature>
<sequence>MGAGASFCSSPSSVQIRKHNAKVVPEAICSKQGPKGVFGVSLERLRESGQLESGVPLVLKHMVEFLDRQGLELRGLFRVSGSAVRCQLLRKHWDSGDSVDLNTEEEDVHTVASALKLFLRELPQGLIPDGHRSDMQQVLANCKVEKELNQALKETLGCLPDDNYNILSYLLHFLSRVAAHSKTNHMSVQNLATVFGPCIFHVPEGPRMLQEQTACNTLTLHLLEKHHLLIPPKHTHTDDTSLKDSESCRRALTSHTLDTPPPPPLLSVLSFPQVGSHRLGSVCDMSMAEAELSGSLSTSQGSETSTLSSAWTRPSTCSLCSSMEMSACSCEELLEKTSLEDKGRMETDNRDVQKAEGNDEDNGSSRTDMYHFLKAHVPPFSRMFSTLYADDSSLLQLDKSPNLKQQALEAETHPSSESWCSSPPSSPRLDSDSDSQSLTQRQDSPPHHTTEPSSPATAVPASLTTDVSPFLKHITDGDSPLPSPCCPTMSRSQRFSTDPDSAPSPPCSQDYVTSRCTLQDDSTHGLKELSIPVLRRHIQTLKKRIKIFEDSFQQAKNYKPAHNDKTADPNIAKLMSELSKARKQLKELRLKHCVADMRAPRGSESWNSSGDQQRETKQDFAQPKPPVEETFNTLTQRLTEKRKELNLPDHILDMSQTQLALEKITLQKCLLYFESLHGRPSSTEERTLMRPLYDRYRLIKHMLCSTNSAITTIEEEEGSEEEQQSSRLADCTVSMTNREEHSDPVSPLEVVKKSVADSSTNVDSANRLELFEQLKETRAEKRRLRKVLREYEKTIFSQTGRNTQKEDRAPLAEEYCKYKTVKAKLRLLEVLLSKDDSPKTV</sequence>
<dbReference type="SUPFAM" id="SSF48350">
    <property type="entry name" value="GTPase activation domain, GAP"/>
    <property type="match status" value="1"/>
</dbReference>
<accession>A0A6J2WCW3</accession>